<dbReference type="InterPro" id="IPR004119">
    <property type="entry name" value="EcKL"/>
</dbReference>
<sequence length="392" mass="44961">MDPKLPWLSEKFLSKVLNICTGLEITRSESEPAVPLGDNYFSTILRVTVNYKRKQDGDEESVVFITKSLPEGVMSEVLQSIKIMEKELDMYRSVLPFVQDLVRTQITPKSFISSDETLLILEDLRVKGYKMFDRVQQLDFEHCKESLQLLAKFHAGSVVLHDRDASLFDIVSEEMIYPRSECQRAFVENGFKLLTAEVERWPDAELASRLRKVASSIFDEIGEAVLPGEFSVLNHGDFWGNNLLFYYDDHNNLCDVKLIDWQMCRWTSPAMDLQMFFNTSVRDVTSIPRLSAIYLSALNETLSQLGSERRLSEECLLEDLKRTECYGLMISVAVLPICVGTRGEPMDFSETTIEDFSSGFTKSNPYAHVYRGSRYKEIIPNLLNNFIKKKVL</sequence>
<dbReference type="InterPro" id="IPR011009">
    <property type="entry name" value="Kinase-like_dom_sf"/>
</dbReference>
<reference evidence="2" key="1">
    <citation type="submission" date="2015-12" db="EMBL/GenBank/DDBJ databases">
        <title>De novo transcriptome assembly of four potential Pierce s Disease insect vectors from Arizona vineyards.</title>
        <authorList>
            <person name="Tassone E.E."/>
        </authorList>
    </citation>
    <scope>NUCLEOTIDE SEQUENCE</scope>
</reference>
<dbReference type="SMART" id="SM00587">
    <property type="entry name" value="CHK"/>
    <property type="match status" value="1"/>
</dbReference>
<name>A0A1B6CM61_9HEMI</name>
<evidence type="ECO:0000259" key="1">
    <source>
        <dbReference type="SMART" id="SM00587"/>
    </source>
</evidence>
<dbReference type="AlphaFoldDB" id="A0A1B6CM61"/>
<dbReference type="SUPFAM" id="SSF56112">
    <property type="entry name" value="Protein kinase-like (PK-like)"/>
    <property type="match status" value="1"/>
</dbReference>
<proteinExistence type="predicted"/>
<dbReference type="EMBL" id="GEDC01022815">
    <property type="protein sequence ID" value="JAS14483.1"/>
    <property type="molecule type" value="Transcribed_RNA"/>
</dbReference>
<dbReference type="InterPro" id="IPR015897">
    <property type="entry name" value="CHK_kinase-like"/>
</dbReference>
<dbReference type="Gene3D" id="3.90.1200.10">
    <property type="match status" value="1"/>
</dbReference>
<dbReference type="Pfam" id="PF02958">
    <property type="entry name" value="EcKL"/>
    <property type="match status" value="1"/>
</dbReference>
<feature type="domain" description="CHK kinase-like" evidence="1">
    <location>
        <begin position="119"/>
        <end position="304"/>
    </location>
</feature>
<gene>
    <name evidence="2" type="ORF">g.27714</name>
</gene>
<dbReference type="PANTHER" id="PTHR11012">
    <property type="entry name" value="PROTEIN KINASE-LIKE DOMAIN-CONTAINING"/>
    <property type="match status" value="1"/>
</dbReference>
<accession>A0A1B6CM61</accession>
<dbReference type="PANTHER" id="PTHR11012:SF56">
    <property type="entry name" value="CHK KINASE-LIKE DOMAIN-CONTAINING PROTEIN-RELATED"/>
    <property type="match status" value="1"/>
</dbReference>
<evidence type="ECO:0000313" key="2">
    <source>
        <dbReference type="EMBL" id="JAS14483.1"/>
    </source>
</evidence>
<protein>
    <recommendedName>
        <fullName evidence="1">CHK kinase-like domain-containing protein</fullName>
    </recommendedName>
</protein>
<organism evidence="2">
    <name type="scientific">Clastoptera arizonana</name>
    <name type="common">Arizona spittle bug</name>
    <dbReference type="NCBI Taxonomy" id="38151"/>
    <lineage>
        <taxon>Eukaryota</taxon>
        <taxon>Metazoa</taxon>
        <taxon>Ecdysozoa</taxon>
        <taxon>Arthropoda</taxon>
        <taxon>Hexapoda</taxon>
        <taxon>Insecta</taxon>
        <taxon>Pterygota</taxon>
        <taxon>Neoptera</taxon>
        <taxon>Paraneoptera</taxon>
        <taxon>Hemiptera</taxon>
        <taxon>Auchenorrhyncha</taxon>
        <taxon>Cercopoidea</taxon>
        <taxon>Clastopteridae</taxon>
        <taxon>Clastoptera</taxon>
    </lineage>
</organism>